<keyword evidence="7 13" id="KW-0812">Transmembrane</keyword>
<dbReference type="InterPro" id="IPR003439">
    <property type="entry name" value="ABC_transporter-like_ATP-bd"/>
</dbReference>
<sequence length="610" mass="62868">MKLVGDMLRRPEAAAGLAILVLLALLALLAPVLFPGDPLKIAGRALTAPFTDPAFPLGTDRLGRDVLAGIVHGARTSLFVGLAAALAALAIGLSVGLAAGFAGGIADEALMRVVDAFQIVPSFLLALAFVSVVGASVPVVVLAIALGAWADPARLTRAEVLSVRGRDYVAAARIAGMHPVEIALREILPNVLPPVLALSAIIVATAILTEAALSFLGLGDPNVVTWGSMIAEGRNVLRSSPFLSIFPGLALVATVVGVYLLSEGLTNALAGEASVERKKPRRVGKSPPLPCRASPPQGGRSASGGNPAQPEAPEVGETALHPISPLEGEMPGRAEGGAGAESDRPARRGQEDLLCETQDLSVTYRDQETPALTNLDLAIRAGERLAIIGESGSGKSTFARALAGLLPEGAEVEGTVDWAAGAAPLAGRDLGFVLQDPSASLNPVLTIGEQVAEGARRHLGLSWPEARARALDMLERVRLPEPEKLLAAYPHQLSGGQRQRVAIAAALAARPGLVIADEPTSALDMVVQAEIVALLDDLVRGAGMTLVFITHDIALAAGFADRVAIFKDGALVETGPAAAVLAAPRETYTKMLVASHRDLASPPLVGEIRA</sequence>
<dbReference type="InterPro" id="IPR003593">
    <property type="entry name" value="AAA+_ATPase"/>
</dbReference>
<evidence type="ECO:0000256" key="3">
    <source>
        <dbReference type="ARBA" id="ARBA00005417"/>
    </source>
</evidence>
<feature type="transmembrane region" description="Helical" evidence="13">
    <location>
        <begin position="12"/>
        <end position="34"/>
    </location>
</feature>
<dbReference type="PROSITE" id="PS50928">
    <property type="entry name" value="ABC_TM1"/>
    <property type="match status" value="1"/>
</dbReference>
<dbReference type="PROSITE" id="PS00211">
    <property type="entry name" value="ABC_TRANSPORTER_1"/>
    <property type="match status" value="1"/>
</dbReference>
<dbReference type="Pfam" id="PF00528">
    <property type="entry name" value="BPD_transp_1"/>
    <property type="match status" value="1"/>
</dbReference>
<keyword evidence="6" id="KW-0997">Cell inner membrane</keyword>
<evidence type="ECO:0000256" key="11">
    <source>
        <dbReference type="ARBA" id="ARBA00022989"/>
    </source>
</evidence>
<dbReference type="CDD" id="cd06261">
    <property type="entry name" value="TM_PBP2"/>
    <property type="match status" value="1"/>
</dbReference>
<evidence type="ECO:0000256" key="8">
    <source>
        <dbReference type="ARBA" id="ARBA00022741"/>
    </source>
</evidence>
<keyword evidence="9" id="KW-0067">ATP-binding</keyword>
<keyword evidence="4 13" id="KW-0813">Transport</keyword>
<feature type="domain" description="ABC transporter" evidence="15">
    <location>
        <begin position="355"/>
        <end position="593"/>
    </location>
</feature>
<keyword evidence="18" id="KW-1185">Reference proteome</keyword>
<dbReference type="PANTHER" id="PTHR43297">
    <property type="entry name" value="OLIGOPEPTIDE TRANSPORT ATP-BINDING PROTEIN APPD"/>
    <property type="match status" value="1"/>
</dbReference>
<evidence type="ECO:0008006" key="19">
    <source>
        <dbReference type="Google" id="ProtNLM"/>
    </source>
</evidence>
<feature type="domain" description="ABC transmembrane type-1" evidence="16">
    <location>
        <begin position="74"/>
        <end position="262"/>
    </location>
</feature>
<dbReference type="PANTHER" id="PTHR43297:SF14">
    <property type="entry name" value="ATPASE AAA-TYPE CORE DOMAIN-CONTAINING PROTEIN"/>
    <property type="match status" value="1"/>
</dbReference>
<evidence type="ECO:0000259" key="16">
    <source>
        <dbReference type="PROSITE" id="PS50928"/>
    </source>
</evidence>
<dbReference type="InterPro" id="IPR035906">
    <property type="entry name" value="MetI-like_sf"/>
</dbReference>
<evidence type="ECO:0000256" key="5">
    <source>
        <dbReference type="ARBA" id="ARBA00022475"/>
    </source>
</evidence>
<comment type="similarity">
    <text evidence="3">Belongs to the ABC transporter superfamily.</text>
</comment>
<dbReference type="EMBL" id="BSOP01000057">
    <property type="protein sequence ID" value="GLR54655.1"/>
    <property type="molecule type" value="Genomic_DNA"/>
</dbReference>
<dbReference type="PROSITE" id="PS50893">
    <property type="entry name" value="ABC_TRANSPORTER_2"/>
    <property type="match status" value="1"/>
</dbReference>
<gene>
    <name evidence="17" type="ORF">GCM10007923_58740</name>
</gene>
<organism evidence="17 18">
    <name type="scientific">Shinella yambaruensis</name>
    <dbReference type="NCBI Taxonomy" id="415996"/>
    <lineage>
        <taxon>Bacteria</taxon>
        <taxon>Pseudomonadati</taxon>
        <taxon>Pseudomonadota</taxon>
        <taxon>Alphaproteobacteria</taxon>
        <taxon>Hyphomicrobiales</taxon>
        <taxon>Rhizobiaceae</taxon>
        <taxon>Shinella</taxon>
    </lineage>
</organism>
<dbReference type="SUPFAM" id="SSF161098">
    <property type="entry name" value="MetI-like"/>
    <property type="match status" value="1"/>
</dbReference>
<feature type="transmembrane region" description="Helical" evidence="13">
    <location>
        <begin position="123"/>
        <end position="150"/>
    </location>
</feature>
<evidence type="ECO:0000256" key="10">
    <source>
        <dbReference type="ARBA" id="ARBA00022967"/>
    </source>
</evidence>
<feature type="transmembrane region" description="Helical" evidence="13">
    <location>
        <begin position="240"/>
        <end position="261"/>
    </location>
</feature>
<name>A0ABQ5ZP88_9HYPH</name>
<dbReference type="CDD" id="cd03257">
    <property type="entry name" value="ABC_NikE_OppD_transporters"/>
    <property type="match status" value="1"/>
</dbReference>
<feature type="transmembrane region" description="Helical" evidence="13">
    <location>
        <begin position="195"/>
        <end position="219"/>
    </location>
</feature>
<evidence type="ECO:0000259" key="15">
    <source>
        <dbReference type="PROSITE" id="PS50893"/>
    </source>
</evidence>
<feature type="region of interest" description="Disordered" evidence="14">
    <location>
        <begin position="271"/>
        <end position="347"/>
    </location>
</feature>
<evidence type="ECO:0000256" key="14">
    <source>
        <dbReference type="SAM" id="MobiDB-lite"/>
    </source>
</evidence>
<dbReference type="SMART" id="SM00382">
    <property type="entry name" value="AAA"/>
    <property type="match status" value="1"/>
</dbReference>
<keyword evidence="11 13" id="KW-1133">Transmembrane helix</keyword>
<comment type="similarity">
    <text evidence="13">Belongs to the binding-protein-dependent transport system permease family.</text>
</comment>
<keyword evidence="10" id="KW-1278">Translocase</keyword>
<dbReference type="SUPFAM" id="SSF52540">
    <property type="entry name" value="P-loop containing nucleoside triphosphate hydrolases"/>
    <property type="match status" value="1"/>
</dbReference>
<evidence type="ECO:0000256" key="9">
    <source>
        <dbReference type="ARBA" id="ARBA00022840"/>
    </source>
</evidence>
<dbReference type="Gene3D" id="1.10.3720.10">
    <property type="entry name" value="MetI-like"/>
    <property type="match status" value="1"/>
</dbReference>
<evidence type="ECO:0000313" key="17">
    <source>
        <dbReference type="EMBL" id="GLR54655.1"/>
    </source>
</evidence>
<keyword evidence="12 13" id="KW-0472">Membrane</keyword>
<comment type="subcellular location">
    <subcellularLocation>
        <location evidence="1">Cell inner membrane</location>
        <topology evidence="1">Peripheral membrane protein</topology>
    </subcellularLocation>
    <subcellularLocation>
        <location evidence="2 13">Cell membrane</location>
        <topology evidence="2 13">Multi-pass membrane protein</topology>
    </subcellularLocation>
</comment>
<dbReference type="InterPro" id="IPR050388">
    <property type="entry name" value="ABC_Ni/Peptide_Import"/>
</dbReference>
<dbReference type="Proteomes" id="UP001156702">
    <property type="component" value="Unassembled WGS sequence"/>
</dbReference>
<evidence type="ECO:0000256" key="12">
    <source>
        <dbReference type="ARBA" id="ARBA00023136"/>
    </source>
</evidence>
<accession>A0ABQ5ZP88</accession>
<evidence type="ECO:0000256" key="1">
    <source>
        <dbReference type="ARBA" id="ARBA00004417"/>
    </source>
</evidence>
<evidence type="ECO:0000256" key="7">
    <source>
        <dbReference type="ARBA" id="ARBA00022692"/>
    </source>
</evidence>
<proteinExistence type="inferred from homology"/>
<protein>
    <recommendedName>
        <fullName evidence="19">Peptide/nickel transport system permease protein</fullName>
    </recommendedName>
</protein>
<keyword evidence="8" id="KW-0547">Nucleotide-binding</keyword>
<evidence type="ECO:0000256" key="6">
    <source>
        <dbReference type="ARBA" id="ARBA00022519"/>
    </source>
</evidence>
<evidence type="ECO:0000256" key="2">
    <source>
        <dbReference type="ARBA" id="ARBA00004651"/>
    </source>
</evidence>
<dbReference type="Gene3D" id="3.40.50.300">
    <property type="entry name" value="P-loop containing nucleotide triphosphate hydrolases"/>
    <property type="match status" value="1"/>
</dbReference>
<feature type="transmembrane region" description="Helical" evidence="13">
    <location>
        <begin position="78"/>
        <end position="102"/>
    </location>
</feature>
<dbReference type="Pfam" id="PF00005">
    <property type="entry name" value="ABC_tran"/>
    <property type="match status" value="1"/>
</dbReference>
<dbReference type="InterPro" id="IPR027417">
    <property type="entry name" value="P-loop_NTPase"/>
</dbReference>
<keyword evidence="5" id="KW-1003">Cell membrane</keyword>
<evidence type="ECO:0000256" key="4">
    <source>
        <dbReference type="ARBA" id="ARBA00022448"/>
    </source>
</evidence>
<comment type="caution">
    <text evidence="17">The sequence shown here is derived from an EMBL/GenBank/DDBJ whole genome shotgun (WGS) entry which is preliminary data.</text>
</comment>
<evidence type="ECO:0000313" key="18">
    <source>
        <dbReference type="Proteomes" id="UP001156702"/>
    </source>
</evidence>
<dbReference type="InterPro" id="IPR000515">
    <property type="entry name" value="MetI-like"/>
</dbReference>
<evidence type="ECO:0000256" key="13">
    <source>
        <dbReference type="RuleBase" id="RU363032"/>
    </source>
</evidence>
<reference evidence="18" key="1">
    <citation type="journal article" date="2019" name="Int. J. Syst. Evol. Microbiol.">
        <title>The Global Catalogue of Microorganisms (GCM) 10K type strain sequencing project: providing services to taxonomists for standard genome sequencing and annotation.</title>
        <authorList>
            <consortium name="The Broad Institute Genomics Platform"/>
            <consortium name="The Broad Institute Genome Sequencing Center for Infectious Disease"/>
            <person name="Wu L."/>
            <person name="Ma J."/>
        </authorList>
    </citation>
    <scope>NUCLEOTIDE SEQUENCE [LARGE SCALE GENOMIC DNA]</scope>
    <source>
        <strain evidence="18">NBRC 102122</strain>
    </source>
</reference>
<dbReference type="InterPro" id="IPR017871">
    <property type="entry name" value="ABC_transporter-like_CS"/>
</dbReference>